<keyword evidence="1 5" id="KW-0479">Metal-binding</keyword>
<reference evidence="7" key="1">
    <citation type="journal article" date="2023" name="Mol. Phylogenet. Evol.">
        <title>Genome-scale phylogeny and comparative genomics of the fungal order Sordariales.</title>
        <authorList>
            <person name="Hensen N."/>
            <person name="Bonometti L."/>
            <person name="Westerberg I."/>
            <person name="Brannstrom I.O."/>
            <person name="Guillou S."/>
            <person name="Cros-Aarteil S."/>
            <person name="Calhoun S."/>
            <person name="Haridas S."/>
            <person name="Kuo A."/>
            <person name="Mondo S."/>
            <person name="Pangilinan J."/>
            <person name="Riley R."/>
            <person name="LaButti K."/>
            <person name="Andreopoulos B."/>
            <person name="Lipzen A."/>
            <person name="Chen C."/>
            <person name="Yan M."/>
            <person name="Daum C."/>
            <person name="Ng V."/>
            <person name="Clum A."/>
            <person name="Steindorff A."/>
            <person name="Ohm R.A."/>
            <person name="Martin F."/>
            <person name="Silar P."/>
            <person name="Natvig D.O."/>
            <person name="Lalanne C."/>
            <person name="Gautier V."/>
            <person name="Ament-Velasquez S.L."/>
            <person name="Kruys A."/>
            <person name="Hutchinson M.I."/>
            <person name="Powell A.J."/>
            <person name="Barry K."/>
            <person name="Miller A.N."/>
            <person name="Grigoriev I.V."/>
            <person name="Debuchy R."/>
            <person name="Gladieux P."/>
            <person name="Hiltunen Thoren M."/>
            <person name="Johannesson H."/>
        </authorList>
    </citation>
    <scope>NUCLEOTIDE SEQUENCE</scope>
    <source>
        <strain evidence="7">CBS 118394</strain>
    </source>
</reference>
<dbReference type="EMBL" id="JAUEDM010000007">
    <property type="protein sequence ID" value="KAK3314386.1"/>
    <property type="molecule type" value="Genomic_DNA"/>
</dbReference>
<dbReference type="PRINTS" id="PR00457">
    <property type="entry name" value="ANPEROXIDASE"/>
</dbReference>
<evidence type="ECO:0000313" key="7">
    <source>
        <dbReference type="EMBL" id="KAK3314386.1"/>
    </source>
</evidence>
<keyword evidence="5" id="KW-0349">Heme</keyword>
<reference evidence="7" key="2">
    <citation type="submission" date="2023-06" db="EMBL/GenBank/DDBJ databases">
        <authorList>
            <consortium name="Lawrence Berkeley National Laboratory"/>
            <person name="Haridas S."/>
            <person name="Hensen N."/>
            <person name="Bonometti L."/>
            <person name="Westerberg I."/>
            <person name="Brannstrom I.O."/>
            <person name="Guillou S."/>
            <person name="Cros-Aarteil S."/>
            <person name="Calhoun S."/>
            <person name="Kuo A."/>
            <person name="Mondo S."/>
            <person name="Pangilinan J."/>
            <person name="Riley R."/>
            <person name="Labutti K."/>
            <person name="Andreopoulos B."/>
            <person name="Lipzen A."/>
            <person name="Chen C."/>
            <person name="Yanf M."/>
            <person name="Daum C."/>
            <person name="Ng V."/>
            <person name="Clum A."/>
            <person name="Steindorff A."/>
            <person name="Ohm R."/>
            <person name="Martin F."/>
            <person name="Silar P."/>
            <person name="Natvig D."/>
            <person name="Lalanne C."/>
            <person name="Gautier V."/>
            <person name="Ament-Velasquez S.L."/>
            <person name="Kruys A."/>
            <person name="Hutchinson M.I."/>
            <person name="Powell A.J."/>
            <person name="Barry K."/>
            <person name="Miller A.N."/>
            <person name="Grigoriev I.V."/>
            <person name="Debuchy R."/>
            <person name="Gladieux P."/>
            <person name="Thoren M.H."/>
            <person name="Johannesson H."/>
        </authorList>
    </citation>
    <scope>NUCLEOTIDE SEQUENCE</scope>
    <source>
        <strain evidence="7">CBS 118394</strain>
    </source>
</reference>
<dbReference type="InterPro" id="IPR010255">
    <property type="entry name" value="Haem_peroxidase_sf"/>
</dbReference>
<dbReference type="CDD" id="cd20612">
    <property type="entry name" value="CYP_LDS-like_C"/>
    <property type="match status" value="1"/>
</dbReference>
<dbReference type="Gene3D" id="1.10.630.10">
    <property type="entry name" value="Cytochrome P450"/>
    <property type="match status" value="1"/>
</dbReference>
<dbReference type="InterPro" id="IPR019791">
    <property type="entry name" value="Haem_peroxidase_animal"/>
</dbReference>
<dbReference type="PANTHER" id="PTHR11903:SF13">
    <property type="entry name" value="LINOLEATE 10R-LIPOXYGENASE"/>
    <property type="match status" value="1"/>
</dbReference>
<keyword evidence="4 5" id="KW-0408">Iron</keyword>
<feature type="region of interest" description="Disordered" evidence="6">
    <location>
        <begin position="1"/>
        <end position="45"/>
    </location>
</feature>
<dbReference type="PANTHER" id="PTHR11903">
    <property type="entry name" value="PROSTAGLANDIN G/H SYNTHASE"/>
    <property type="match status" value="1"/>
</dbReference>
<dbReference type="InterPro" id="IPR034812">
    <property type="entry name" value="Ppo-like_N"/>
</dbReference>
<evidence type="ECO:0000256" key="4">
    <source>
        <dbReference type="ARBA" id="ARBA00023004"/>
    </source>
</evidence>
<dbReference type="InterPro" id="IPR050783">
    <property type="entry name" value="Oxylipin_biosynth_metab"/>
</dbReference>
<dbReference type="PROSITE" id="PS50292">
    <property type="entry name" value="PEROXIDASE_3"/>
    <property type="match status" value="1"/>
</dbReference>
<sequence length="1107" mass="122971">MASYQNGGSATSNGSKPTSSVSSVDTGEKLAGHAKPKPTPLRLKPTKATREGVANAFEQHAQIMQANIQPLPNQVGAGTFSENKKWGKLKDDLKTLRVADYRTLVKMVKSKLKGEQITDDKTMIMERVIQMVSNLPSHSKLRVELTNSFLGGLWYSLEHPPSMILGDHYKYRQADGSNNNLMFPQLGAAGTAYARSVRPNVIRQGALPDPSLIYDSVMKRTEYKSHPNNVSSVLWYWASIIIHDLFWTDYRDMTMNKTSSYLDLSPLYGSNQAMQDTIRTFRDGKLKTDAFADKRLLGMPPGVGVLLIMFNRFHNNVCDNLIAINEDDKFSPPPPHLEGEQAAAAWKKYDNDLFQTARLVTSGLYINITLIDYVRNIVNLNRVDTTWTLDPRQDTGIDVGTKKGAERGTGNVCSAEFNLAYRWHACISDKDDKWIQDFYYELFKKPGAEVTVQDLIQGFSKFERSIPDDPLDRPFAKFKRGPDGRFNDDELVECMASAVEDPAGSFGARNVPGSMRAIEILGIIQGRKWNVAGLNEFRKHFGLKPYETFEDINSDPGVAGSLRHLYDHPDFVELYPGMVAEEHKEPMVPGVGIAPTYTISRVVLSDAVCLVRGDRHYTTDYNPRNLTNWGYNEVQYDLGVNHGCVFYKLFMRAFPHHFSNNSVYAHYPMVIPSENEKILKDLKRADLFDFSRPSRITSHSEVKTYGGAKQVHENAENYKVTWHASLETLMKQGGVKFSPLSGDADSKRQAIHEQLTAGDFSTHLKTFYRQVTEKLLTRNSYNVAGQRLVDLVRDVGNLAPVHVASRLFGLPLQTKETPKGIYTDNELYAVLAVIYAAMFHDVDPVKSFALRHAARTVTGQLGSAVESSVKGGAKGKANDPLAAYGSGFVKGLSKAGLSNHDIAWGQVLPTVVATVPSQAEAFAQAVDYYLSPGGAGAAHVVEIHELAAQPPSTEADARLLGYALEGVRLSSGTLGVFREATAEAVIKEDDGGEHYIQPKGRVYVSATQACKDEAYFADPETVNPSRPLDKYSVIHSASYGYLGPEVSQIALTEMFRALFKRRNVRRAPGPQGLLKRVPQDNGGVMYLREDWGSLTPFPVTMKVMWDE</sequence>
<protein>
    <submittedName>
        <fullName evidence="7">Heme peroxidase</fullName>
    </submittedName>
</protein>
<dbReference type="GO" id="GO:0004601">
    <property type="term" value="F:peroxidase activity"/>
    <property type="evidence" value="ECO:0007669"/>
    <property type="project" value="UniProtKB-KW"/>
</dbReference>
<dbReference type="CDD" id="cd09817">
    <property type="entry name" value="linoleate_diol_synthase_like"/>
    <property type="match status" value="1"/>
</dbReference>
<evidence type="ECO:0000256" key="2">
    <source>
        <dbReference type="ARBA" id="ARBA00022964"/>
    </source>
</evidence>
<dbReference type="InterPro" id="IPR036396">
    <property type="entry name" value="Cyt_P450_sf"/>
</dbReference>
<dbReference type="GO" id="GO:0004497">
    <property type="term" value="F:monooxygenase activity"/>
    <property type="evidence" value="ECO:0007669"/>
    <property type="project" value="InterPro"/>
</dbReference>
<evidence type="ECO:0000256" key="5">
    <source>
        <dbReference type="PIRSR" id="PIRSR619791-2"/>
    </source>
</evidence>
<dbReference type="GO" id="GO:0005506">
    <property type="term" value="F:iron ion binding"/>
    <property type="evidence" value="ECO:0007669"/>
    <property type="project" value="InterPro"/>
</dbReference>
<dbReference type="Proteomes" id="UP001283341">
    <property type="component" value="Unassembled WGS sequence"/>
</dbReference>
<feature type="compositionally biased region" description="Polar residues" evidence="6">
    <location>
        <begin position="1"/>
        <end position="25"/>
    </location>
</feature>
<keyword evidence="7" id="KW-0575">Peroxidase</keyword>
<keyword evidence="2" id="KW-0223">Dioxygenase</keyword>
<dbReference type="GO" id="GO:0016705">
    <property type="term" value="F:oxidoreductase activity, acting on paired donors, with incorporation or reduction of molecular oxygen"/>
    <property type="evidence" value="ECO:0007669"/>
    <property type="project" value="InterPro"/>
</dbReference>
<accession>A0AAE0M070</accession>
<dbReference type="Pfam" id="PF03098">
    <property type="entry name" value="An_peroxidase"/>
    <property type="match status" value="3"/>
</dbReference>
<feature type="binding site" description="axial binding residue" evidence="5">
    <location>
        <position position="424"/>
    </location>
    <ligand>
        <name>heme b</name>
        <dbReference type="ChEBI" id="CHEBI:60344"/>
    </ligand>
    <ligandPart>
        <name>Fe</name>
        <dbReference type="ChEBI" id="CHEBI:18248"/>
    </ligandPart>
</feature>
<comment type="caution">
    <text evidence="7">The sequence shown here is derived from an EMBL/GenBank/DDBJ whole genome shotgun (WGS) entry which is preliminary data.</text>
</comment>
<evidence type="ECO:0000256" key="1">
    <source>
        <dbReference type="ARBA" id="ARBA00022723"/>
    </source>
</evidence>
<dbReference type="SUPFAM" id="SSF48264">
    <property type="entry name" value="Cytochrome P450"/>
    <property type="match status" value="1"/>
</dbReference>
<evidence type="ECO:0000313" key="8">
    <source>
        <dbReference type="Proteomes" id="UP001283341"/>
    </source>
</evidence>
<gene>
    <name evidence="7" type="ORF">B0H66DRAFT_643759</name>
</gene>
<name>A0AAE0M070_9PEZI</name>
<dbReference type="GO" id="GO:0051213">
    <property type="term" value="F:dioxygenase activity"/>
    <property type="evidence" value="ECO:0007669"/>
    <property type="project" value="UniProtKB-KW"/>
</dbReference>
<organism evidence="7 8">
    <name type="scientific">Apodospora peruviana</name>
    <dbReference type="NCBI Taxonomy" id="516989"/>
    <lineage>
        <taxon>Eukaryota</taxon>
        <taxon>Fungi</taxon>
        <taxon>Dikarya</taxon>
        <taxon>Ascomycota</taxon>
        <taxon>Pezizomycotina</taxon>
        <taxon>Sordariomycetes</taxon>
        <taxon>Sordariomycetidae</taxon>
        <taxon>Sordariales</taxon>
        <taxon>Lasiosphaeriaceae</taxon>
        <taxon>Apodospora</taxon>
    </lineage>
</organism>
<dbReference type="AlphaFoldDB" id="A0AAE0M070"/>
<evidence type="ECO:0000256" key="6">
    <source>
        <dbReference type="SAM" id="MobiDB-lite"/>
    </source>
</evidence>
<dbReference type="GO" id="GO:0006631">
    <property type="term" value="P:fatty acid metabolic process"/>
    <property type="evidence" value="ECO:0007669"/>
    <property type="project" value="UniProtKB-ARBA"/>
</dbReference>
<dbReference type="Gene3D" id="1.10.640.10">
    <property type="entry name" value="Haem peroxidase domain superfamily, animal type"/>
    <property type="match status" value="1"/>
</dbReference>
<proteinExistence type="predicted"/>
<keyword evidence="8" id="KW-1185">Reference proteome</keyword>
<dbReference type="InterPro" id="IPR037120">
    <property type="entry name" value="Haem_peroxidase_sf_animal"/>
</dbReference>
<dbReference type="GO" id="GO:0020037">
    <property type="term" value="F:heme binding"/>
    <property type="evidence" value="ECO:0007669"/>
    <property type="project" value="InterPro"/>
</dbReference>
<dbReference type="GO" id="GO:0006979">
    <property type="term" value="P:response to oxidative stress"/>
    <property type="evidence" value="ECO:0007669"/>
    <property type="project" value="InterPro"/>
</dbReference>
<dbReference type="SUPFAM" id="SSF48113">
    <property type="entry name" value="Heme-dependent peroxidases"/>
    <property type="match status" value="1"/>
</dbReference>
<keyword evidence="3" id="KW-0560">Oxidoreductase</keyword>
<evidence type="ECO:0000256" key="3">
    <source>
        <dbReference type="ARBA" id="ARBA00023002"/>
    </source>
</evidence>